<comment type="caution">
    <text evidence="2">The sequence shown here is derived from an EMBL/GenBank/DDBJ whole genome shotgun (WGS) entry which is preliminary data.</text>
</comment>
<keyword evidence="1" id="KW-0812">Transmembrane</keyword>
<keyword evidence="1" id="KW-1133">Transmembrane helix</keyword>
<dbReference type="Proteomes" id="UP001575622">
    <property type="component" value="Unassembled WGS sequence"/>
</dbReference>
<dbReference type="EMBL" id="JBHDLN010000011">
    <property type="protein sequence ID" value="MFB0844692.1"/>
    <property type="molecule type" value="Genomic_DNA"/>
</dbReference>
<reference evidence="2 3" key="1">
    <citation type="submission" date="2024-09" db="EMBL/GenBank/DDBJ databases">
        <authorList>
            <person name="Makale K.P.P."/>
            <person name="Makhzoum A."/>
            <person name="Rantong G."/>
            <person name="Rahube T.O."/>
        </authorList>
    </citation>
    <scope>NUCLEOTIDE SEQUENCE [LARGE SCALE GENOMIC DNA]</scope>
    <source>
        <strain evidence="2 3">KM_D13</strain>
    </source>
</reference>
<proteinExistence type="predicted"/>
<accession>A0ABV4V5N1</accession>
<gene>
    <name evidence="2" type="ORF">ACEU3E_21115</name>
</gene>
<evidence type="ECO:0000313" key="2">
    <source>
        <dbReference type="EMBL" id="MFB0844692.1"/>
    </source>
</evidence>
<protein>
    <submittedName>
        <fullName evidence="2">Uncharacterized protein</fullName>
    </submittedName>
</protein>
<feature type="transmembrane region" description="Helical" evidence="1">
    <location>
        <begin position="20"/>
        <end position="45"/>
    </location>
</feature>
<dbReference type="RefSeq" id="WP_373955093.1">
    <property type="nucleotide sequence ID" value="NZ_JBHDLN010000011.1"/>
</dbReference>
<name>A0ABV4V5N1_9BACL</name>
<sequence length="55" mass="6255">MTKQINNKEWDAPWDPELEVPLLVIIFEPLFLIGGILFGLLAVVYRNSINVGMKV</sequence>
<evidence type="ECO:0000256" key="1">
    <source>
        <dbReference type="SAM" id="Phobius"/>
    </source>
</evidence>
<evidence type="ECO:0000313" key="3">
    <source>
        <dbReference type="Proteomes" id="UP001575622"/>
    </source>
</evidence>
<keyword evidence="3" id="KW-1185">Reference proteome</keyword>
<organism evidence="2 3">
    <name type="scientific">Paenibacillus oleatilyticus</name>
    <dbReference type="NCBI Taxonomy" id="2594886"/>
    <lineage>
        <taxon>Bacteria</taxon>
        <taxon>Bacillati</taxon>
        <taxon>Bacillota</taxon>
        <taxon>Bacilli</taxon>
        <taxon>Bacillales</taxon>
        <taxon>Paenibacillaceae</taxon>
        <taxon>Paenibacillus</taxon>
    </lineage>
</organism>
<keyword evidence="1" id="KW-0472">Membrane</keyword>